<feature type="region of interest" description="Disordered" evidence="1">
    <location>
        <begin position="352"/>
        <end position="390"/>
    </location>
</feature>
<dbReference type="OrthoDB" id="10648444at2759"/>
<evidence type="ECO:0000313" key="3">
    <source>
        <dbReference type="Proteomes" id="UP000242877"/>
    </source>
</evidence>
<reference evidence="2 3" key="1">
    <citation type="journal article" date="2016" name="Genome Biol. Evol.">
        <title>Divergent and convergent evolution of fungal pathogenicity.</title>
        <authorList>
            <person name="Shang Y."/>
            <person name="Xiao G."/>
            <person name="Zheng P."/>
            <person name="Cen K."/>
            <person name="Zhan S."/>
            <person name="Wang C."/>
        </authorList>
    </citation>
    <scope>NUCLEOTIDE SEQUENCE [LARGE SCALE GENOMIC DNA]</scope>
    <source>
        <strain evidence="2 3">ARSEF 7405</strain>
    </source>
</reference>
<evidence type="ECO:0000313" key="2">
    <source>
        <dbReference type="EMBL" id="KZZ89279.1"/>
    </source>
</evidence>
<proteinExistence type="predicted"/>
<protein>
    <submittedName>
        <fullName evidence="2">Uncharacterized protein</fullName>
    </submittedName>
</protein>
<keyword evidence="3" id="KW-1185">Reference proteome</keyword>
<feature type="compositionally biased region" description="Gly residues" evidence="1">
    <location>
        <begin position="352"/>
        <end position="367"/>
    </location>
</feature>
<feature type="region of interest" description="Disordered" evidence="1">
    <location>
        <begin position="1"/>
        <end position="118"/>
    </location>
</feature>
<dbReference type="EMBL" id="AZGZ01000021">
    <property type="protein sequence ID" value="KZZ89279.1"/>
    <property type="molecule type" value="Genomic_DNA"/>
</dbReference>
<name>A0A167WUC1_9EURO</name>
<feature type="region of interest" description="Disordered" evidence="1">
    <location>
        <begin position="233"/>
        <end position="256"/>
    </location>
</feature>
<dbReference type="VEuPathDB" id="FungiDB:AAP_04426"/>
<dbReference type="AlphaFoldDB" id="A0A167WUC1"/>
<gene>
    <name evidence="2" type="ORF">AAP_04426</name>
</gene>
<comment type="caution">
    <text evidence="2">The sequence shown here is derived from an EMBL/GenBank/DDBJ whole genome shotgun (WGS) entry which is preliminary data.</text>
</comment>
<organism evidence="2 3">
    <name type="scientific">Ascosphaera apis ARSEF 7405</name>
    <dbReference type="NCBI Taxonomy" id="392613"/>
    <lineage>
        <taxon>Eukaryota</taxon>
        <taxon>Fungi</taxon>
        <taxon>Dikarya</taxon>
        <taxon>Ascomycota</taxon>
        <taxon>Pezizomycotina</taxon>
        <taxon>Eurotiomycetes</taxon>
        <taxon>Eurotiomycetidae</taxon>
        <taxon>Onygenales</taxon>
        <taxon>Ascosphaeraceae</taxon>
        <taxon>Ascosphaera</taxon>
    </lineage>
</organism>
<sequence length="488" mass="52881">MPWLRGTVHDGGNAVRHSGRSVRGKDGLESRSSSCDVQGGGSVRDDDGLPFPDVEGSSSYNNANRAICDPDETSSPTPPATCPSRIGRGSNLTTWTTQTPQPLSSGPRSQPAEGEGARFISRLRRVKTSVSDLSRKFYIRGSQRTQPESSTSPIAPAAAAATTTAVTVENIAAQNNAHLANLDFSLLQRRTRGQMDLCDAEVEERTISAIIATAGTGAPTAATVTTATTTASTGVEGLMPPTSSISGGDSETEKGDVGARMNFDKGEKPTTHASQAYVSVSRGGKGRGYVFDEGEGTRIKLQAEIFEKLHRYNKVDPPRYLEMTAREADLYRRKQARPYDVWSRLHEGVGVAGGSGGGSGSGNGSGSGQRQREKGVSRKEQILREEEGSEVLRGPERPGVYVPIFRRRKSQKEEKSEVTGLGLGWLGRRFAATARRRELERILATEEVRETRSRDEVTVNTREVEDYDSGEEEWYVEYKKVRAVNPLG</sequence>
<feature type="compositionally biased region" description="Basic and acidic residues" evidence="1">
    <location>
        <begin position="370"/>
        <end position="386"/>
    </location>
</feature>
<feature type="compositionally biased region" description="Low complexity" evidence="1">
    <location>
        <begin position="92"/>
        <end position="105"/>
    </location>
</feature>
<evidence type="ECO:0000256" key="1">
    <source>
        <dbReference type="SAM" id="MobiDB-lite"/>
    </source>
</evidence>
<dbReference type="Proteomes" id="UP000242877">
    <property type="component" value="Unassembled WGS sequence"/>
</dbReference>
<accession>A0A167WUC1</accession>